<dbReference type="EMBL" id="CP028903">
    <property type="protein sequence ID" value="AWB07180.1"/>
    <property type="molecule type" value="Genomic_DNA"/>
</dbReference>
<keyword evidence="1" id="KW-1277">Toxin-antitoxin system</keyword>
<keyword evidence="3" id="KW-1185">Reference proteome</keyword>
<accession>A0A2R4VRW3</accession>
<sequence length="171" mass="18673">MEKDGTRPGVLDDRAIRTECGRPRMRLKAGDGFDKFLLTVGPGQCRAGCAGMSHLLTGPAERDILDILRTTRTRFGTAQLRTYAMLIDRAIHMVAEDPGRPGMLPRPELGPDVRLFHLELAAGRRGAAAHCLYYTTGLLPDGTVGTIILRVLHEGMEPRRKVARSLTGLAS</sequence>
<dbReference type="Gene3D" id="3.30.2310.20">
    <property type="entry name" value="RelE-like"/>
    <property type="match status" value="1"/>
</dbReference>
<proteinExistence type="predicted"/>
<reference evidence="2 3" key="1">
    <citation type="submission" date="2018-04" db="EMBL/GenBank/DDBJ databases">
        <title>Complete genome sequence of the nitrogen-fixing bacterium Azospirillum humicireducens type strain SgZ-5.</title>
        <authorList>
            <person name="Yu Z."/>
        </authorList>
    </citation>
    <scope>NUCLEOTIDE SEQUENCE [LARGE SCALE GENOMIC DNA]</scope>
    <source>
        <strain evidence="2 3">SgZ-5</strain>
        <plasmid evidence="2 3">pYZ2</plasmid>
    </source>
</reference>
<name>A0A2R4VRW3_9PROT</name>
<geneLocation type="plasmid" evidence="2 3">
    <name>pYZ2</name>
</geneLocation>
<dbReference type="InterPro" id="IPR007712">
    <property type="entry name" value="RelE/ParE_toxin"/>
</dbReference>
<evidence type="ECO:0000313" key="2">
    <source>
        <dbReference type="EMBL" id="AWB07180.1"/>
    </source>
</evidence>
<dbReference type="KEGG" id="ahu:A6A40_19120"/>
<gene>
    <name evidence="2" type="ORF">A6A40_19120</name>
</gene>
<evidence type="ECO:0008006" key="4">
    <source>
        <dbReference type="Google" id="ProtNLM"/>
    </source>
</evidence>
<dbReference type="AlphaFoldDB" id="A0A2R4VRW3"/>
<dbReference type="InterPro" id="IPR035093">
    <property type="entry name" value="RelE/ParE_toxin_dom_sf"/>
</dbReference>
<evidence type="ECO:0000313" key="3">
    <source>
        <dbReference type="Proteomes" id="UP000077405"/>
    </source>
</evidence>
<organism evidence="2 3">
    <name type="scientific">Azospirillum humicireducens</name>
    <dbReference type="NCBI Taxonomy" id="1226968"/>
    <lineage>
        <taxon>Bacteria</taxon>
        <taxon>Pseudomonadati</taxon>
        <taxon>Pseudomonadota</taxon>
        <taxon>Alphaproteobacteria</taxon>
        <taxon>Rhodospirillales</taxon>
        <taxon>Azospirillaceae</taxon>
        <taxon>Azospirillum</taxon>
    </lineage>
</organism>
<keyword evidence="2" id="KW-0614">Plasmid</keyword>
<dbReference type="Pfam" id="PF05016">
    <property type="entry name" value="ParE_toxin"/>
    <property type="match status" value="1"/>
</dbReference>
<dbReference type="Proteomes" id="UP000077405">
    <property type="component" value="Plasmid pYZ2"/>
</dbReference>
<evidence type="ECO:0000256" key="1">
    <source>
        <dbReference type="ARBA" id="ARBA00022649"/>
    </source>
</evidence>
<protein>
    <recommendedName>
        <fullName evidence="4">Type II toxin-antitoxin system RelE/ParE family toxin</fullName>
    </recommendedName>
</protein>